<keyword evidence="1" id="KW-0732">Signal</keyword>
<dbReference type="Proteomes" id="UP001150830">
    <property type="component" value="Unassembled WGS sequence"/>
</dbReference>
<feature type="signal peptide" evidence="1">
    <location>
        <begin position="1"/>
        <end position="28"/>
    </location>
</feature>
<dbReference type="AlphaFoldDB" id="A0A9X3IS45"/>
<feature type="chain" id="PRO_5040750555" evidence="1">
    <location>
        <begin position="29"/>
        <end position="434"/>
    </location>
</feature>
<evidence type="ECO:0000256" key="1">
    <source>
        <dbReference type="SAM" id="SignalP"/>
    </source>
</evidence>
<accession>A0A9X3IS45</accession>
<dbReference type="EMBL" id="JAPNOA010000005">
    <property type="protein sequence ID" value="MCY0963773.1"/>
    <property type="molecule type" value="Genomic_DNA"/>
</dbReference>
<reference evidence="2" key="1">
    <citation type="submission" date="2022-11" db="EMBL/GenBank/DDBJ databases">
        <title>Parathalassolutuus dongxingensis gen. nov., sp. nov., a novel member of family Oceanospirillaceae isolated from a coastal shrimp pond in Guangxi, China.</title>
        <authorList>
            <person name="Chen H."/>
        </authorList>
    </citation>
    <scope>NUCLEOTIDE SEQUENCE</scope>
    <source>
        <strain evidence="2">G-43</strain>
    </source>
</reference>
<comment type="caution">
    <text evidence="2">The sequence shown here is derived from an EMBL/GenBank/DDBJ whole genome shotgun (WGS) entry which is preliminary data.</text>
</comment>
<keyword evidence="3" id="KW-1185">Reference proteome</keyword>
<proteinExistence type="predicted"/>
<organism evidence="2 3">
    <name type="scientific">Parathalassolituus penaei</name>
    <dbReference type="NCBI Taxonomy" id="2997323"/>
    <lineage>
        <taxon>Bacteria</taxon>
        <taxon>Pseudomonadati</taxon>
        <taxon>Pseudomonadota</taxon>
        <taxon>Gammaproteobacteria</taxon>
        <taxon>Oceanospirillales</taxon>
        <taxon>Oceanospirillaceae</taxon>
        <taxon>Parathalassolituus</taxon>
    </lineage>
</organism>
<name>A0A9X3IS45_9GAMM</name>
<evidence type="ECO:0000313" key="3">
    <source>
        <dbReference type="Proteomes" id="UP001150830"/>
    </source>
</evidence>
<dbReference type="RefSeq" id="WP_283171992.1">
    <property type="nucleotide sequence ID" value="NZ_JAPNOA010000005.1"/>
</dbReference>
<evidence type="ECO:0000313" key="2">
    <source>
        <dbReference type="EMBL" id="MCY0963773.1"/>
    </source>
</evidence>
<sequence>MKRLPTWRAAPGLLSLGLLTPHSPLVLADADDAADAITHNWTLAGEHQYRRQDACSSDCADQSTQLRLSDRLQWQSLTAQIYLDQQINQQDDDQTRLRLAELSAHWQPEDGWQLRAGRFSQDFERATVMQPMAFFQTAAAPFDQLADPDGLWMVSATHWLDDWTLTAVLAEANRANSDQPGTSEWQPAAGEVTPRQWGLAAERDFDALSVTLLAQQYQGRRPGLGVGYSRVIGSSWQLVGSSFIRQGSHYLSGYQQSRAHLLASLPTASADAVAAQLPDLQRSDSGWYPRLSQGIQWSGLTQMLQLELHYDRRKLSADKQQALYQLSDSTSASSTSPSAESTAFSNAAASLGNDRHQQRYLYQSWQYENTDYRLSQALLLGADHSHWWQLKAEWLPDWSLSFWLAYNGWQGNNQSEFGRAPWHSQISTGGQWVF</sequence>
<protein>
    <submittedName>
        <fullName evidence="2">Uncharacterized protein</fullName>
    </submittedName>
</protein>
<gene>
    <name evidence="2" type="ORF">OUO13_01050</name>
</gene>